<dbReference type="EMBL" id="LSRX01000469">
    <property type="protein sequence ID" value="OLP96381.1"/>
    <property type="molecule type" value="Genomic_DNA"/>
</dbReference>
<keyword evidence="1" id="KW-1133">Transmembrane helix</keyword>
<evidence type="ECO:0000313" key="2">
    <source>
        <dbReference type="EMBL" id="OLP96381.1"/>
    </source>
</evidence>
<name>A0A1Q9DMI3_SYMMI</name>
<dbReference type="SUPFAM" id="SSF55073">
    <property type="entry name" value="Nucleotide cyclase"/>
    <property type="match status" value="1"/>
</dbReference>
<organism evidence="2 3">
    <name type="scientific">Symbiodinium microadriaticum</name>
    <name type="common">Dinoflagellate</name>
    <name type="synonym">Zooxanthella microadriatica</name>
    <dbReference type="NCBI Taxonomy" id="2951"/>
    <lineage>
        <taxon>Eukaryota</taxon>
        <taxon>Sar</taxon>
        <taxon>Alveolata</taxon>
        <taxon>Dinophyceae</taxon>
        <taxon>Suessiales</taxon>
        <taxon>Symbiodiniaceae</taxon>
        <taxon>Symbiodinium</taxon>
    </lineage>
</organism>
<sequence>MAWVVKSKFTFIEVEERTPSPTRPRSVPPRLKVEVESTQDRYLAEVLGHAANLQPLPAVPATTLSSPPPAAEVTETAVPERMAGERIPGSLGHPEFCRRPCVLFARGNCQAGWDCLYCHHAEHRDTFRPTKRLREKLDRLTVPSKLLLLRNCLEVKAATMPHELPSIQALRNVIEDAWANADQQAPADVRSLQTQLSALPISVLLGNQVIGSFSPELYNSIQEQLYLLKLARQGHEQAAEANGKLKGRERGGRKMIGSWSLSREHRDPVRRRKVHGDLFAGPFMSVETLSLDGVRQRKRRPSLQKAIFKLTKLLMMMMMMMMMMLMRRDKDRSFHFSLRDAREALVSAATAQGRKRRSKWNLRYAEFSVGLHGIVFVCLASGLAGDISSAEVLFGLLRNSESPGYKRARDTLIESAFLGVLASASGPSQITQLTQLDFAHDSEESVFARFVPDSVVRRLITGDDKVSIMFSDVRDFTSISEELKQALIQLNEEFKKMGLPSLSIRMKFGCMGDPVNLAGHPALPGLPDDLLTFKGSLACPKVGILCSEVTRSQLPQVCYRLLPMYFAQCLKEDGFVCRKLDMVQVKGKKEPTIIYEASFIAKVPVKQCKSEARSMDPKTLRTDETIRVMMFEPWMLSSRPRFASADLLAFQPIPPTRIEQAQLYEQALQAYTQQQFSEATQLAAQLLEAITQLGNQGSCATFQFSSGSVSNQVTAAGGPEDAELHQKRASSIITIINILIIIIIISILNVILIFIFVFVFLCIVNFLLIILFSQSYVDTSARENYRCDREIMYMLDMLMRPYPRRQILVTDDVKLAREANTVCHVRSAKWLNEELLKSGPAGVNASEALMSIEYDFQPIMEELPKAVQIAFAAR</sequence>
<comment type="caution">
    <text evidence="2">The sequence shown here is derived from an EMBL/GenBank/DDBJ whole genome shotgun (WGS) entry which is preliminary data.</text>
</comment>
<proteinExistence type="predicted"/>
<dbReference type="InterPro" id="IPR029787">
    <property type="entry name" value="Nucleotide_cyclase"/>
</dbReference>
<dbReference type="Proteomes" id="UP000186817">
    <property type="component" value="Unassembled WGS sequence"/>
</dbReference>
<evidence type="ECO:0000313" key="3">
    <source>
        <dbReference type="Proteomes" id="UP000186817"/>
    </source>
</evidence>
<protein>
    <recommendedName>
        <fullName evidence="4">C3H1-type domain-containing protein</fullName>
    </recommendedName>
</protein>
<dbReference type="OrthoDB" id="439356at2759"/>
<keyword evidence="1" id="KW-0812">Transmembrane</keyword>
<accession>A0A1Q9DMI3</accession>
<evidence type="ECO:0008006" key="4">
    <source>
        <dbReference type="Google" id="ProtNLM"/>
    </source>
</evidence>
<feature type="transmembrane region" description="Helical" evidence="1">
    <location>
        <begin position="739"/>
        <end position="772"/>
    </location>
</feature>
<keyword evidence="3" id="KW-1185">Reference proteome</keyword>
<dbReference type="AlphaFoldDB" id="A0A1Q9DMI3"/>
<gene>
    <name evidence="2" type="ORF">AK812_SmicGene21408</name>
</gene>
<keyword evidence="1" id="KW-0472">Membrane</keyword>
<dbReference type="Gene3D" id="3.30.70.1230">
    <property type="entry name" value="Nucleotide cyclase"/>
    <property type="match status" value="1"/>
</dbReference>
<evidence type="ECO:0000256" key="1">
    <source>
        <dbReference type="SAM" id="Phobius"/>
    </source>
</evidence>
<reference evidence="2 3" key="1">
    <citation type="submission" date="2016-02" db="EMBL/GenBank/DDBJ databases">
        <title>Genome analysis of coral dinoflagellate symbionts highlights evolutionary adaptations to a symbiotic lifestyle.</title>
        <authorList>
            <person name="Aranda M."/>
            <person name="Li Y."/>
            <person name="Liew Y.J."/>
            <person name="Baumgarten S."/>
            <person name="Simakov O."/>
            <person name="Wilson M."/>
            <person name="Piel J."/>
            <person name="Ashoor H."/>
            <person name="Bougouffa S."/>
            <person name="Bajic V.B."/>
            <person name="Ryu T."/>
            <person name="Ravasi T."/>
            <person name="Bayer T."/>
            <person name="Micklem G."/>
            <person name="Kim H."/>
            <person name="Bhak J."/>
            <person name="Lajeunesse T.C."/>
            <person name="Voolstra C.R."/>
        </authorList>
    </citation>
    <scope>NUCLEOTIDE SEQUENCE [LARGE SCALE GENOMIC DNA]</scope>
    <source>
        <strain evidence="2 3">CCMP2467</strain>
    </source>
</reference>
<feature type="transmembrane region" description="Helical" evidence="1">
    <location>
        <begin position="306"/>
        <end position="326"/>
    </location>
</feature>